<reference evidence="2" key="1">
    <citation type="journal article" date="2014" name="Front. Microbiol.">
        <title>High frequency of phylogenetically diverse reductive dehalogenase-homologous genes in deep subseafloor sedimentary metagenomes.</title>
        <authorList>
            <person name="Kawai M."/>
            <person name="Futagami T."/>
            <person name="Toyoda A."/>
            <person name="Takaki Y."/>
            <person name="Nishi S."/>
            <person name="Hori S."/>
            <person name="Arai W."/>
            <person name="Tsubouchi T."/>
            <person name="Morono Y."/>
            <person name="Uchiyama I."/>
            <person name="Ito T."/>
            <person name="Fujiyama A."/>
            <person name="Inagaki F."/>
            <person name="Takami H."/>
        </authorList>
    </citation>
    <scope>NUCLEOTIDE SEQUENCE</scope>
    <source>
        <strain evidence="2">Expedition CK06-06</strain>
    </source>
</reference>
<proteinExistence type="predicted"/>
<sequence>MALTEGECQQCQLELGKLKARYEGAGAVPEVAQARLSELETALERECSPGSSSSAAGAVVVVVGLGVLGIGFLAALAGGRQ</sequence>
<keyword evidence="1" id="KW-0812">Transmembrane</keyword>
<organism evidence="2">
    <name type="scientific">marine sediment metagenome</name>
    <dbReference type="NCBI Taxonomy" id="412755"/>
    <lineage>
        <taxon>unclassified sequences</taxon>
        <taxon>metagenomes</taxon>
        <taxon>ecological metagenomes</taxon>
    </lineage>
</organism>
<keyword evidence="1" id="KW-1133">Transmembrane helix</keyword>
<protein>
    <submittedName>
        <fullName evidence="2">Uncharacterized protein</fullName>
    </submittedName>
</protein>
<keyword evidence="1" id="KW-0472">Membrane</keyword>
<dbReference type="EMBL" id="BARW01026088">
    <property type="protein sequence ID" value="GAJ15203.1"/>
    <property type="molecule type" value="Genomic_DNA"/>
</dbReference>
<accession>X1UCF0</accession>
<evidence type="ECO:0000256" key="1">
    <source>
        <dbReference type="SAM" id="Phobius"/>
    </source>
</evidence>
<dbReference type="AlphaFoldDB" id="X1UCF0"/>
<evidence type="ECO:0000313" key="2">
    <source>
        <dbReference type="EMBL" id="GAJ15203.1"/>
    </source>
</evidence>
<gene>
    <name evidence="2" type="ORF">S12H4_42605</name>
</gene>
<name>X1UCF0_9ZZZZ</name>
<feature type="transmembrane region" description="Helical" evidence="1">
    <location>
        <begin position="55"/>
        <end position="77"/>
    </location>
</feature>
<comment type="caution">
    <text evidence="2">The sequence shown here is derived from an EMBL/GenBank/DDBJ whole genome shotgun (WGS) entry which is preliminary data.</text>
</comment>